<feature type="domain" description="Flavodoxin-like" evidence="2">
    <location>
        <begin position="34"/>
        <end position="167"/>
    </location>
</feature>
<dbReference type="Proteomes" id="UP001292913">
    <property type="component" value="Unassembled WGS sequence"/>
</dbReference>
<evidence type="ECO:0000313" key="3">
    <source>
        <dbReference type="EMBL" id="MDY7257322.1"/>
    </source>
</evidence>
<dbReference type="PROSITE" id="PS51257">
    <property type="entry name" value="PROKAR_LIPOPROTEIN"/>
    <property type="match status" value="1"/>
</dbReference>
<sequence length="188" mass="20819">MRKLVLIMMMCLAALSSYSCAQSDEPVTQVSGKKILVAYFSWGGTTKRLAEEIASLTGGDLFSIETVTPYPTDYTPCTEVAKEELEKGIRPPLKDVVKNMDDYDIVFVGCPVWWHTAPMAIWSFLESKEYNLKGKIIVPFCTYAATYRDETLAKIVELTPDSEHLKGFGSTGSTSGAKGWLKEIGIIK</sequence>
<keyword evidence="1" id="KW-0732">Signal</keyword>
<evidence type="ECO:0000256" key="1">
    <source>
        <dbReference type="SAM" id="SignalP"/>
    </source>
</evidence>
<dbReference type="EMBL" id="JARZAK010000002">
    <property type="protein sequence ID" value="MDY7257322.1"/>
    <property type="molecule type" value="Genomic_DNA"/>
</dbReference>
<reference evidence="3 4" key="1">
    <citation type="submission" date="2023-04" db="EMBL/GenBank/DDBJ databases">
        <title>Bacteroides pacosi sp. nov., isolated from the fecal material of an alpaca.</title>
        <authorList>
            <person name="Miller S."/>
            <person name="Hendry M."/>
            <person name="King J."/>
            <person name="Sankaranarayanan K."/>
            <person name="Lawson P.A."/>
        </authorList>
    </citation>
    <scope>NUCLEOTIDE SEQUENCE [LARGE SCALE GENOMIC DNA]</scope>
    <source>
        <strain evidence="3 4">A2-P53</strain>
    </source>
</reference>
<dbReference type="PANTHER" id="PTHR39201:SF1">
    <property type="entry name" value="FLAVODOXIN-LIKE DOMAIN-CONTAINING PROTEIN"/>
    <property type="match status" value="1"/>
</dbReference>
<evidence type="ECO:0000313" key="4">
    <source>
        <dbReference type="Proteomes" id="UP001292913"/>
    </source>
</evidence>
<feature type="chain" id="PRO_5045372417" evidence="1">
    <location>
        <begin position="22"/>
        <end position="188"/>
    </location>
</feature>
<dbReference type="SUPFAM" id="SSF52218">
    <property type="entry name" value="Flavoproteins"/>
    <property type="match status" value="1"/>
</dbReference>
<comment type="caution">
    <text evidence="3">The sequence shown here is derived from an EMBL/GenBank/DDBJ whole genome shotgun (WGS) entry which is preliminary data.</text>
</comment>
<evidence type="ECO:0000259" key="2">
    <source>
        <dbReference type="Pfam" id="PF12682"/>
    </source>
</evidence>
<proteinExistence type="predicted"/>
<dbReference type="Gene3D" id="3.40.50.360">
    <property type="match status" value="1"/>
</dbReference>
<feature type="signal peptide" evidence="1">
    <location>
        <begin position="1"/>
        <end position="21"/>
    </location>
</feature>
<protein>
    <submittedName>
        <fullName evidence="3">Flavodoxin</fullName>
    </submittedName>
</protein>
<dbReference type="InterPro" id="IPR029039">
    <property type="entry name" value="Flavoprotein-like_sf"/>
</dbReference>
<dbReference type="InterPro" id="IPR008254">
    <property type="entry name" value="Flavodoxin/NO_synth"/>
</dbReference>
<organism evidence="3 4">
    <name type="scientific">Bacteroides vicugnae</name>
    <dbReference type="NCBI Taxonomy" id="3037989"/>
    <lineage>
        <taxon>Bacteria</taxon>
        <taxon>Pseudomonadati</taxon>
        <taxon>Bacteroidota</taxon>
        <taxon>Bacteroidia</taxon>
        <taxon>Bacteroidales</taxon>
        <taxon>Bacteroidaceae</taxon>
        <taxon>Bacteroides</taxon>
    </lineage>
</organism>
<dbReference type="RefSeq" id="WP_195359450.1">
    <property type="nucleotide sequence ID" value="NZ_JARZAK010000002.1"/>
</dbReference>
<accession>A0ABU5HMA5</accession>
<dbReference type="PANTHER" id="PTHR39201">
    <property type="entry name" value="EXPORTED PROTEIN-RELATED"/>
    <property type="match status" value="1"/>
</dbReference>
<name>A0ABU5HMA5_9BACE</name>
<dbReference type="Pfam" id="PF12682">
    <property type="entry name" value="Flavodoxin_4"/>
    <property type="match status" value="1"/>
</dbReference>
<keyword evidence="4" id="KW-1185">Reference proteome</keyword>
<gene>
    <name evidence="3" type="ORF">QHG74_06295</name>
</gene>